<dbReference type="EMBL" id="FIGO01000016">
    <property type="protein sequence ID" value="CYV10695.1"/>
    <property type="molecule type" value="Genomic_DNA"/>
</dbReference>
<dbReference type="AlphaFoldDB" id="A0A0Z8RIN7"/>
<dbReference type="EMBL" id="FILL01000012">
    <property type="protein sequence ID" value="CYX59894.1"/>
    <property type="molecule type" value="Genomic_DNA"/>
</dbReference>
<proteinExistence type="predicted"/>
<dbReference type="Proteomes" id="UP000072353">
    <property type="component" value="Unassembled WGS sequence"/>
</dbReference>
<dbReference type="RefSeq" id="WP_024402126.1">
    <property type="nucleotide sequence ID" value="NZ_CECY01000031.1"/>
</dbReference>
<dbReference type="Proteomes" id="UP000071765">
    <property type="component" value="Unassembled WGS sequence"/>
</dbReference>
<sequence>MFGYFKKNWYVILLLVGLIFISGPIFSLFLTYIQQALNSSLGDWLSFYGAIIGIGISFFVFHFQLFIDKEKFRISQRPEMFLDYSYQVVKASSYVYYHDKYWYGLIQSNKNTKKLAVNSFQNSYGVDNKRDKALSVEIVNNQPLFNLQIQFGDSSDYAIIPKLSEGQKIYIVSKKHQEAIFNYLLFNIPDFDHIPSELTIYYTTLSGEKIRRMYRIDEKGQVSMVKEQSIASYSPPSNLNYVCDYFIK</sequence>
<evidence type="ECO:0000313" key="2">
    <source>
        <dbReference type="EMBL" id="CYV10695.1"/>
    </source>
</evidence>
<protein>
    <submittedName>
        <fullName evidence="3">Uncharacterized protein</fullName>
    </submittedName>
</protein>
<dbReference type="EMBL" id="FIIN01000007">
    <property type="protein sequence ID" value="CYW00778.1"/>
    <property type="molecule type" value="Genomic_DNA"/>
</dbReference>
<evidence type="ECO:0000313" key="3">
    <source>
        <dbReference type="EMBL" id="CYW00778.1"/>
    </source>
</evidence>
<feature type="transmembrane region" description="Helical" evidence="1">
    <location>
        <begin position="12"/>
        <end position="33"/>
    </location>
</feature>
<evidence type="ECO:0000313" key="6">
    <source>
        <dbReference type="Proteomes" id="UP000072353"/>
    </source>
</evidence>
<dbReference type="Proteomes" id="UP000073485">
    <property type="component" value="Unassembled WGS sequence"/>
</dbReference>
<evidence type="ECO:0000313" key="7">
    <source>
        <dbReference type="Proteomes" id="UP000073485"/>
    </source>
</evidence>
<keyword evidence="1" id="KW-0812">Transmembrane</keyword>
<keyword evidence="1" id="KW-0472">Membrane</keyword>
<evidence type="ECO:0000256" key="1">
    <source>
        <dbReference type="SAM" id="Phobius"/>
    </source>
</evidence>
<evidence type="ECO:0000313" key="4">
    <source>
        <dbReference type="EMBL" id="CYX59894.1"/>
    </source>
</evidence>
<evidence type="ECO:0000313" key="5">
    <source>
        <dbReference type="Proteomes" id="UP000071765"/>
    </source>
</evidence>
<reference evidence="5 6" key="1">
    <citation type="submission" date="2016-02" db="EMBL/GenBank/DDBJ databases">
        <authorList>
            <consortium name="Pathogen Informatics"/>
        </authorList>
    </citation>
    <scope>NUCLEOTIDE SEQUENCE [LARGE SCALE GENOMIC DNA]</scope>
    <source>
        <strain evidence="2 7">LSS48</strain>
        <strain evidence="3 5">LSS90</strain>
        <strain evidence="4 6">SS975</strain>
    </source>
</reference>
<keyword evidence="1" id="KW-1133">Transmembrane helix</keyword>
<feature type="transmembrane region" description="Helical" evidence="1">
    <location>
        <begin position="45"/>
        <end position="67"/>
    </location>
</feature>
<name>A0A0Z8RIN7_STRSU</name>
<accession>A0A0Z8RIN7</accession>
<organism evidence="3 5">
    <name type="scientific">Streptococcus suis</name>
    <dbReference type="NCBI Taxonomy" id="1307"/>
    <lineage>
        <taxon>Bacteria</taxon>
        <taxon>Bacillati</taxon>
        <taxon>Bacillota</taxon>
        <taxon>Bacilli</taxon>
        <taxon>Lactobacillales</taxon>
        <taxon>Streptococcaceae</taxon>
        <taxon>Streptococcus</taxon>
    </lineage>
</organism>
<gene>
    <name evidence="2" type="ORF">ERS132410_01964</name>
    <name evidence="3" type="ORF">ERS132452_01316</name>
    <name evidence="4" type="ORF">ERS132521_01460</name>
</gene>